<keyword evidence="2" id="KW-1185">Reference proteome</keyword>
<dbReference type="AlphaFoldDB" id="A7EBI0"/>
<protein>
    <submittedName>
        <fullName evidence="1">Uncharacterized protein</fullName>
    </submittedName>
</protein>
<dbReference type="RefSeq" id="XP_001596446.1">
    <property type="nucleotide sequence ID" value="XM_001596396.1"/>
</dbReference>
<gene>
    <name evidence="1" type="ORF">SS1G_02666</name>
</gene>
<dbReference type="Proteomes" id="UP000001312">
    <property type="component" value="Unassembled WGS sequence"/>
</dbReference>
<sequence>MHIPKVTPLLALNSGILIRYYPVLTAVVRLKSSKVQDFCNTEYTITEVNHREGRDTRSRLKPWSEVLLVIGMGLRQKTTITFAWMGMDCWALGAYVSSFTNKLARNSYAAKYALVYVEELGTRHFEVLYRLRDWDRDTCKYKIP</sequence>
<dbReference type="KEGG" id="ssl:SS1G_02666"/>
<dbReference type="HOGENOM" id="CLU_1797626_0_0_1"/>
<dbReference type="InParanoid" id="A7EBI0"/>
<organism evidence="1 2">
    <name type="scientific">Sclerotinia sclerotiorum (strain ATCC 18683 / 1980 / Ss-1)</name>
    <name type="common">White mold</name>
    <name type="synonym">Whetzelinia sclerotiorum</name>
    <dbReference type="NCBI Taxonomy" id="665079"/>
    <lineage>
        <taxon>Eukaryota</taxon>
        <taxon>Fungi</taxon>
        <taxon>Dikarya</taxon>
        <taxon>Ascomycota</taxon>
        <taxon>Pezizomycotina</taxon>
        <taxon>Leotiomycetes</taxon>
        <taxon>Helotiales</taxon>
        <taxon>Sclerotiniaceae</taxon>
        <taxon>Sclerotinia</taxon>
    </lineage>
</organism>
<dbReference type="GeneID" id="5492952"/>
<accession>A7EBI0</accession>
<name>A7EBI0_SCLS1</name>
<dbReference type="EMBL" id="CH476623">
    <property type="protein sequence ID" value="EDN99808.1"/>
    <property type="molecule type" value="Genomic_DNA"/>
</dbReference>
<reference evidence="2" key="1">
    <citation type="journal article" date="2011" name="PLoS Genet.">
        <title>Genomic analysis of the necrotrophic fungal pathogens Sclerotinia sclerotiorum and Botrytis cinerea.</title>
        <authorList>
            <person name="Amselem J."/>
            <person name="Cuomo C.A."/>
            <person name="van Kan J.A."/>
            <person name="Viaud M."/>
            <person name="Benito E.P."/>
            <person name="Couloux A."/>
            <person name="Coutinho P.M."/>
            <person name="de Vries R.P."/>
            <person name="Dyer P.S."/>
            <person name="Fillinger S."/>
            <person name="Fournier E."/>
            <person name="Gout L."/>
            <person name="Hahn M."/>
            <person name="Kohn L."/>
            <person name="Lapalu N."/>
            <person name="Plummer K.M."/>
            <person name="Pradier J.M."/>
            <person name="Quevillon E."/>
            <person name="Sharon A."/>
            <person name="Simon A."/>
            <person name="ten Have A."/>
            <person name="Tudzynski B."/>
            <person name="Tudzynski P."/>
            <person name="Wincker P."/>
            <person name="Andrew M."/>
            <person name="Anthouard V."/>
            <person name="Beever R.E."/>
            <person name="Beffa R."/>
            <person name="Benoit I."/>
            <person name="Bouzid O."/>
            <person name="Brault B."/>
            <person name="Chen Z."/>
            <person name="Choquer M."/>
            <person name="Collemare J."/>
            <person name="Cotton P."/>
            <person name="Danchin E.G."/>
            <person name="Da Silva C."/>
            <person name="Gautier A."/>
            <person name="Giraud C."/>
            <person name="Giraud T."/>
            <person name="Gonzalez C."/>
            <person name="Grossetete S."/>
            <person name="Guldener U."/>
            <person name="Henrissat B."/>
            <person name="Howlett B.J."/>
            <person name="Kodira C."/>
            <person name="Kretschmer M."/>
            <person name="Lappartient A."/>
            <person name="Leroch M."/>
            <person name="Levis C."/>
            <person name="Mauceli E."/>
            <person name="Neuveglise C."/>
            <person name="Oeser B."/>
            <person name="Pearson M."/>
            <person name="Poulain J."/>
            <person name="Poussereau N."/>
            <person name="Quesneville H."/>
            <person name="Rascle C."/>
            <person name="Schumacher J."/>
            <person name="Segurens B."/>
            <person name="Sexton A."/>
            <person name="Silva E."/>
            <person name="Sirven C."/>
            <person name="Soanes D.M."/>
            <person name="Talbot N.J."/>
            <person name="Templeton M."/>
            <person name="Yandava C."/>
            <person name="Yarden O."/>
            <person name="Zeng Q."/>
            <person name="Rollins J.A."/>
            <person name="Lebrun M.H."/>
            <person name="Dickman M."/>
        </authorList>
    </citation>
    <scope>NUCLEOTIDE SEQUENCE [LARGE SCALE GENOMIC DNA]</scope>
    <source>
        <strain evidence="2">ATCC 18683 / 1980 / Ss-1</strain>
    </source>
</reference>
<evidence type="ECO:0000313" key="2">
    <source>
        <dbReference type="Proteomes" id="UP000001312"/>
    </source>
</evidence>
<proteinExistence type="predicted"/>
<evidence type="ECO:0000313" key="1">
    <source>
        <dbReference type="EMBL" id="EDN99808.1"/>
    </source>
</evidence>